<feature type="transmembrane region" description="Helical" evidence="1">
    <location>
        <begin position="69"/>
        <end position="91"/>
    </location>
</feature>
<reference evidence="3" key="1">
    <citation type="submission" date="2017-02" db="EMBL/GenBank/DDBJ databases">
        <authorList>
            <person name="Varghese N."/>
            <person name="Submissions S."/>
        </authorList>
    </citation>
    <scope>NUCLEOTIDE SEQUENCE [LARGE SCALE GENOMIC DNA]</scope>
    <source>
        <strain evidence="3">VKM Ac-2052</strain>
    </source>
</reference>
<feature type="transmembrane region" description="Helical" evidence="1">
    <location>
        <begin position="111"/>
        <end position="131"/>
    </location>
</feature>
<accession>A0A1T4XUB4</accession>
<organism evidence="2 3">
    <name type="scientific">Agreia bicolorata</name>
    <dbReference type="NCBI Taxonomy" id="110935"/>
    <lineage>
        <taxon>Bacteria</taxon>
        <taxon>Bacillati</taxon>
        <taxon>Actinomycetota</taxon>
        <taxon>Actinomycetes</taxon>
        <taxon>Micrococcales</taxon>
        <taxon>Microbacteriaceae</taxon>
        <taxon>Agreia</taxon>
    </lineage>
</organism>
<sequence>MDTKNDRDDLDADANDGRHETMAERLDRNWEEILQELRVIQTGTQILTGFLLAAVFQSRFSDLDDYQKIVYASLVVASILTTVMGLAPVSLHRILFRQHAKATIVRTTDRFLQIIMAGVALTLAGTAMLIFDFVFGRVGGVVAGVSVLLIITVLWVVVPRRLRSRFLSGAGADQLGASSGGISTSKARRE</sequence>
<gene>
    <name evidence="2" type="ORF">SAMN06295879_1626</name>
</gene>
<keyword evidence="1" id="KW-1133">Transmembrane helix</keyword>
<evidence type="ECO:0000313" key="2">
    <source>
        <dbReference type="EMBL" id="SKA93146.1"/>
    </source>
</evidence>
<dbReference type="EMBL" id="FUYG01000004">
    <property type="protein sequence ID" value="SKA93146.1"/>
    <property type="molecule type" value="Genomic_DNA"/>
</dbReference>
<feature type="transmembrane region" description="Helical" evidence="1">
    <location>
        <begin position="137"/>
        <end position="158"/>
    </location>
</feature>
<evidence type="ECO:0008006" key="4">
    <source>
        <dbReference type="Google" id="ProtNLM"/>
    </source>
</evidence>
<dbReference type="Proteomes" id="UP000189735">
    <property type="component" value="Unassembled WGS sequence"/>
</dbReference>
<evidence type="ECO:0000256" key="1">
    <source>
        <dbReference type="SAM" id="Phobius"/>
    </source>
</evidence>
<dbReference type="InterPro" id="IPR046291">
    <property type="entry name" value="DUF6328"/>
</dbReference>
<proteinExistence type="predicted"/>
<protein>
    <recommendedName>
        <fullName evidence="4">Sodium:proton antiporter</fullName>
    </recommendedName>
</protein>
<evidence type="ECO:0000313" key="3">
    <source>
        <dbReference type="Proteomes" id="UP000189735"/>
    </source>
</evidence>
<dbReference type="RefSeq" id="WP_342351620.1">
    <property type="nucleotide sequence ID" value="NZ_FUYG01000004.1"/>
</dbReference>
<keyword evidence="1" id="KW-0472">Membrane</keyword>
<keyword evidence="1" id="KW-0812">Transmembrane</keyword>
<dbReference type="AlphaFoldDB" id="A0A1T4XUB4"/>
<name>A0A1T4XUB4_9MICO</name>
<dbReference type="Pfam" id="PF19853">
    <property type="entry name" value="DUF6328"/>
    <property type="match status" value="1"/>
</dbReference>